<organism evidence="5">
    <name type="scientific">Grosmannia clavigera (strain kw1407 / UAMH 11150)</name>
    <name type="common">Blue stain fungus</name>
    <name type="synonym">Graphiocladiella clavigera</name>
    <dbReference type="NCBI Taxonomy" id="655863"/>
    <lineage>
        <taxon>Eukaryota</taxon>
        <taxon>Fungi</taxon>
        <taxon>Dikarya</taxon>
        <taxon>Ascomycota</taxon>
        <taxon>Pezizomycotina</taxon>
        <taxon>Sordariomycetes</taxon>
        <taxon>Sordariomycetidae</taxon>
        <taxon>Ophiostomatales</taxon>
        <taxon>Ophiostomataceae</taxon>
        <taxon>Leptographium</taxon>
    </lineage>
</organism>
<dbReference type="HOGENOM" id="CLU_364096_0_0_1"/>
<evidence type="ECO:0000313" key="5">
    <source>
        <dbReference type="Proteomes" id="UP000007796"/>
    </source>
</evidence>
<feature type="domain" description="FAD dependent oxidoreductase" evidence="2">
    <location>
        <begin position="37"/>
        <end position="428"/>
    </location>
</feature>
<dbReference type="Pfam" id="PF08547">
    <property type="entry name" value="CIA30"/>
    <property type="match status" value="1"/>
</dbReference>
<dbReference type="InParanoid" id="F0XGF6"/>
<evidence type="ECO:0000256" key="1">
    <source>
        <dbReference type="SAM" id="MobiDB-lite"/>
    </source>
</evidence>
<feature type="region of interest" description="Disordered" evidence="1">
    <location>
        <begin position="289"/>
        <end position="309"/>
    </location>
</feature>
<dbReference type="Gene3D" id="3.50.50.60">
    <property type="entry name" value="FAD/NAD(P)-binding domain"/>
    <property type="match status" value="1"/>
</dbReference>
<sequence>MAPSPLPVPGSTTSFWRTDPLPLDNHRSTPDLPAEVDLVVIGAGYAGASTVHHILKTCRDRGLAPPSIAVLEAREACSGATGRNGGQLKPDPYYRPIAIVPTHGLAIAAECANFEAAHVPAIKQLVEDEQIDCDFVLTRCCDVFLDADHWTRTRTALEQLRAHSSPDGLPSLRDLFVVADAADAERLSGVKGSQGLVTYSAGHVWPYKMVHALLSKAVAQGVNLQTHTPVIAVATPDGPDGPVLLTTPRGSIRARRVVYATNGYTSSVLPEFAGRIVPSRGICSHIAVPGTPSAQKSPPPLSSTVSATSGPFTRPAQLAHSYMVRANSVAYEYLIPRLDGGIVVGGARSVFMNDLASWYDNVRDDEIIDKAAHYFDGYMQRHFFMGYSTDNMPHIGAIPGRPNQFIIAGFTGHGMPQVFLSAKAVAAMVLDDVPFEATGVPRLFKASQERLDSTRNQVLEITAGCLTAPSTTRVHFALLPLAMHATLSRPAKGFWGRSFDELRRLTGIVVRFEGIKGPSGPYQLQSFRDAASLDDCKIMTDDEIGGFSTAQIDWVPSTSSSAGYVRFHGSISTRLPDDRPDVKRTGYAAWRTADRLPTVFGRSVWNVDSYAYLAMRVRSDGRSYLINVQTDSIVAPTDLHQHRLFARRPGQWETVVVPWGDFVRTNHGFVVEPQTELLRQRLRSVGLGLTDRVPGPFELCIAGLWATNNPEEAEHVEAVQFREAEEAQEIQETQEIQEAAAGRLRNKHGRPVRWDSAPLPQPQQSAQ</sequence>
<name>F0XGF6_GROCL</name>
<dbReference type="InterPro" id="IPR006076">
    <property type="entry name" value="FAD-dep_OxRdtase"/>
</dbReference>
<gene>
    <name evidence="4" type="ORF">CMQ_3222</name>
</gene>
<feature type="compositionally biased region" description="Low complexity" evidence="1">
    <location>
        <begin position="756"/>
        <end position="767"/>
    </location>
</feature>
<dbReference type="SUPFAM" id="SSF49785">
    <property type="entry name" value="Galactose-binding domain-like"/>
    <property type="match status" value="1"/>
</dbReference>
<dbReference type="OrthoDB" id="429143at2759"/>
<dbReference type="Gene3D" id="3.30.9.10">
    <property type="entry name" value="D-Amino Acid Oxidase, subunit A, domain 2"/>
    <property type="match status" value="1"/>
</dbReference>
<keyword evidence="5" id="KW-1185">Reference proteome</keyword>
<feature type="domain" description="NADH:ubiquinone oxidoreductase intermediate-associated protein 30" evidence="3">
    <location>
        <begin position="526"/>
        <end position="701"/>
    </location>
</feature>
<dbReference type="STRING" id="655863.F0XGF6"/>
<dbReference type="InterPro" id="IPR013857">
    <property type="entry name" value="NADH-UbQ_OxRdtase-assoc_prot30"/>
</dbReference>
<dbReference type="InterPro" id="IPR008979">
    <property type="entry name" value="Galactose-bd-like_sf"/>
</dbReference>
<evidence type="ECO:0000313" key="4">
    <source>
        <dbReference type="EMBL" id="EFX03293.1"/>
    </source>
</evidence>
<dbReference type="RefSeq" id="XP_014172775.1">
    <property type="nucleotide sequence ID" value="XM_014317300.1"/>
</dbReference>
<feature type="region of interest" description="Disordered" evidence="1">
    <location>
        <begin position="1"/>
        <end position="29"/>
    </location>
</feature>
<dbReference type="GeneID" id="25976299"/>
<dbReference type="EMBL" id="GL629769">
    <property type="protein sequence ID" value="EFX03293.1"/>
    <property type="molecule type" value="Genomic_DNA"/>
</dbReference>
<accession>F0XGF6</accession>
<protein>
    <submittedName>
        <fullName evidence="4">FAD dependent oxidoreductase superfamily</fullName>
    </submittedName>
</protein>
<dbReference type="eggNOG" id="KOG2435">
    <property type="taxonomic scope" value="Eukaryota"/>
</dbReference>
<dbReference type="GO" id="GO:0005737">
    <property type="term" value="C:cytoplasm"/>
    <property type="evidence" value="ECO:0007669"/>
    <property type="project" value="TreeGrafter"/>
</dbReference>
<dbReference type="SUPFAM" id="SSF51905">
    <property type="entry name" value="FAD/NAD(P)-binding domain"/>
    <property type="match status" value="1"/>
</dbReference>
<proteinExistence type="predicted"/>
<dbReference type="PANTHER" id="PTHR13847:SF279">
    <property type="entry name" value="FAD DEPENDENT OXIDOREDUCTASE DOMAIN-CONTAINING PROTEIN-RELATED"/>
    <property type="match status" value="1"/>
</dbReference>
<dbReference type="InterPro" id="IPR036188">
    <property type="entry name" value="FAD/NAD-bd_sf"/>
</dbReference>
<dbReference type="Proteomes" id="UP000007796">
    <property type="component" value="Unassembled WGS sequence"/>
</dbReference>
<evidence type="ECO:0000259" key="2">
    <source>
        <dbReference type="Pfam" id="PF01266"/>
    </source>
</evidence>
<dbReference type="Pfam" id="PF01266">
    <property type="entry name" value="DAO"/>
    <property type="match status" value="1"/>
</dbReference>
<dbReference type="PANTHER" id="PTHR13847">
    <property type="entry name" value="SARCOSINE DEHYDROGENASE-RELATED"/>
    <property type="match status" value="1"/>
</dbReference>
<dbReference type="AlphaFoldDB" id="F0XGF6"/>
<feature type="region of interest" description="Disordered" evidence="1">
    <location>
        <begin position="738"/>
        <end position="767"/>
    </location>
</feature>
<evidence type="ECO:0000259" key="3">
    <source>
        <dbReference type="Pfam" id="PF08547"/>
    </source>
</evidence>
<reference evidence="4 5" key="1">
    <citation type="journal article" date="2011" name="Proc. Natl. Acad. Sci. U.S.A.">
        <title>Genome and transcriptome analyses of the mountain pine beetle-fungal symbiont Grosmannia clavigera, a lodgepole pine pathogen.</title>
        <authorList>
            <person name="DiGuistini S."/>
            <person name="Wang Y."/>
            <person name="Liao N.Y."/>
            <person name="Taylor G."/>
            <person name="Tanguay P."/>
            <person name="Feau N."/>
            <person name="Henrissat B."/>
            <person name="Chan S.K."/>
            <person name="Hesse-Orce U."/>
            <person name="Alamouti S.M."/>
            <person name="Tsui C.K.M."/>
            <person name="Docking R.T."/>
            <person name="Levasseur A."/>
            <person name="Haridas S."/>
            <person name="Robertson G."/>
            <person name="Birol I."/>
            <person name="Holt R.A."/>
            <person name="Marra M.A."/>
            <person name="Hamelin R.C."/>
            <person name="Hirst M."/>
            <person name="Jones S.J.M."/>
            <person name="Bohlmann J."/>
            <person name="Breuil C."/>
        </authorList>
    </citation>
    <scope>NUCLEOTIDE SEQUENCE [LARGE SCALE GENOMIC DNA]</scope>
    <source>
        <strain evidence="5">kw1407 / UAMH 11150</strain>
    </source>
</reference>
<feature type="compositionally biased region" description="Polar residues" evidence="1">
    <location>
        <begin position="292"/>
        <end position="309"/>
    </location>
</feature>